<proteinExistence type="predicted"/>
<name>A0A8S5PEQ4_9CAUD</name>
<organism evidence="1">
    <name type="scientific">Caudovirales sp. ct7964</name>
    <dbReference type="NCBI Taxonomy" id="2825758"/>
    <lineage>
        <taxon>Viruses</taxon>
        <taxon>Duplodnaviria</taxon>
        <taxon>Heunggongvirae</taxon>
        <taxon>Uroviricota</taxon>
        <taxon>Caudoviricetes</taxon>
    </lineage>
</organism>
<protein>
    <submittedName>
        <fullName evidence="1">Uncharacterized protein</fullName>
    </submittedName>
</protein>
<accession>A0A8S5PEQ4</accession>
<evidence type="ECO:0000313" key="1">
    <source>
        <dbReference type="EMBL" id="DAE05671.1"/>
    </source>
</evidence>
<reference evidence="1" key="1">
    <citation type="journal article" date="2021" name="Proc. Natl. Acad. Sci. U.S.A.">
        <title>A Catalog of Tens of Thousands of Viruses from Human Metagenomes Reveals Hidden Associations with Chronic Diseases.</title>
        <authorList>
            <person name="Tisza M.J."/>
            <person name="Buck C.B."/>
        </authorList>
    </citation>
    <scope>NUCLEOTIDE SEQUENCE</scope>
    <source>
        <strain evidence="1">Ct7964</strain>
    </source>
</reference>
<sequence>MKVLIDSLIDTFSPKSVKLTEKSVKRLIP</sequence>
<dbReference type="EMBL" id="BK015414">
    <property type="protein sequence ID" value="DAE05671.1"/>
    <property type="molecule type" value="Genomic_DNA"/>
</dbReference>